<dbReference type="OrthoDB" id="539213at2759"/>
<evidence type="ECO:0000313" key="1">
    <source>
        <dbReference type="EMBL" id="PWY78092.1"/>
    </source>
</evidence>
<dbReference type="EMBL" id="MSFK01000025">
    <property type="protein sequence ID" value="PWY78092.1"/>
    <property type="molecule type" value="Genomic_DNA"/>
</dbReference>
<evidence type="ECO:0000313" key="2">
    <source>
        <dbReference type="Proteomes" id="UP000246702"/>
    </source>
</evidence>
<dbReference type="RefSeq" id="XP_025464604.1">
    <property type="nucleotide sequence ID" value="XM_025612370.1"/>
</dbReference>
<protein>
    <submittedName>
        <fullName evidence="1">Uncharacterized protein</fullName>
    </submittedName>
</protein>
<reference evidence="1 2" key="1">
    <citation type="submission" date="2016-12" db="EMBL/GenBank/DDBJ databases">
        <title>The genomes of Aspergillus section Nigri reveals drivers in fungal speciation.</title>
        <authorList>
            <consortium name="DOE Joint Genome Institute"/>
            <person name="Vesth T.C."/>
            <person name="Nybo J."/>
            <person name="Theobald S."/>
            <person name="Brandl J."/>
            <person name="Frisvad J.C."/>
            <person name="Nielsen K.F."/>
            <person name="Lyhne E.K."/>
            <person name="Kogle M.E."/>
            <person name="Kuo A."/>
            <person name="Riley R."/>
            <person name="Clum A."/>
            <person name="Nolan M."/>
            <person name="Lipzen A."/>
            <person name="Salamov A."/>
            <person name="Henrissat B."/>
            <person name="Wiebenga A."/>
            <person name="De Vries R.P."/>
            <person name="Grigoriev I.V."/>
            <person name="Mortensen U.H."/>
            <person name="Andersen M.R."/>
            <person name="Baker S.E."/>
        </authorList>
    </citation>
    <scope>NUCLEOTIDE SEQUENCE [LARGE SCALE GENOMIC DNA]</scope>
    <source>
        <strain evidence="1 2">CBS 115572</strain>
    </source>
</reference>
<proteinExistence type="predicted"/>
<comment type="caution">
    <text evidence="1">The sequence shown here is derived from an EMBL/GenBank/DDBJ whole genome shotgun (WGS) entry which is preliminary data.</text>
</comment>
<organism evidence="1 2">
    <name type="scientific">Aspergillus sclerotioniger CBS 115572</name>
    <dbReference type="NCBI Taxonomy" id="1450535"/>
    <lineage>
        <taxon>Eukaryota</taxon>
        <taxon>Fungi</taxon>
        <taxon>Dikarya</taxon>
        <taxon>Ascomycota</taxon>
        <taxon>Pezizomycotina</taxon>
        <taxon>Eurotiomycetes</taxon>
        <taxon>Eurotiomycetidae</taxon>
        <taxon>Eurotiales</taxon>
        <taxon>Aspergillaceae</taxon>
        <taxon>Aspergillus</taxon>
        <taxon>Aspergillus subgen. Circumdati</taxon>
    </lineage>
</organism>
<keyword evidence="2" id="KW-1185">Reference proteome</keyword>
<dbReference type="Proteomes" id="UP000246702">
    <property type="component" value="Unassembled WGS sequence"/>
</dbReference>
<name>A0A317VYK1_9EURO</name>
<dbReference type="AlphaFoldDB" id="A0A317VYK1"/>
<accession>A0A317VYK1</accession>
<dbReference type="STRING" id="1450535.A0A317VYK1"/>
<dbReference type="GeneID" id="37114513"/>
<sequence length="181" mass="20691">MASTLTLPQLPAKHRDLPRWIQSHPKPPLNQITAPYNNYDAVVRKLFAQDPSHTALQDNHLNIVPLYDSSGLTDVRVRARDLASEPSTMKERYIMPLKEQDRRPNGSPAVVPRLDDFWRNFNIFSEGALSDIDWSNVVVAGSAVVTCLLPVPEEYRDSKRAMLCSSPAKRKWESNRWRIRS</sequence>
<gene>
    <name evidence="1" type="ORF">BO94DRAFT_537877</name>
</gene>